<gene>
    <name evidence="3" type="ORF">EXU32_03260</name>
</gene>
<dbReference type="InterPro" id="IPR006311">
    <property type="entry name" value="TAT_signal"/>
</dbReference>
<protein>
    <recommendedName>
        <fullName evidence="2">GerMN domain-containing protein</fullName>
    </recommendedName>
</protein>
<dbReference type="Pfam" id="PF10646">
    <property type="entry name" value="Germane"/>
    <property type="match status" value="1"/>
</dbReference>
<dbReference type="EMBL" id="CP036164">
    <property type="protein sequence ID" value="QBF45370.1"/>
    <property type="molecule type" value="Genomic_DNA"/>
</dbReference>
<dbReference type="KEGG" id="jli:EXU32_03260"/>
<dbReference type="PROSITE" id="PS51257">
    <property type="entry name" value="PROKAR_LIPOPROTEIN"/>
    <property type="match status" value="1"/>
</dbReference>
<feature type="chain" id="PRO_5038415897" description="GerMN domain-containing protein" evidence="1">
    <location>
        <begin position="23"/>
        <end position="593"/>
    </location>
</feature>
<dbReference type="InterPro" id="IPR019606">
    <property type="entry name" value="GerMN"/>
</dbReference>
<dbReference type="RefSeq" id="WP_130628610.1">
    <property type="nucleotide sequence ID" value="NZ_CP036164.1"/>
</dbReference>
<dbReference type="SMART" id="SM00909">
    <property type="entry name" value="Germane"/>
    <property type="match status" value="1"/>
</dbReference>
<accession>A0A4P6MV07</accession>
<dbReference type="STRING" id="1216970.GCA_001570985_00393"/>
<evidence type="ECO:0000256" key="1">
    <source>
        <dbReference type="SAM" id="SignalP"/>
    </source>
</evidence>
<keyword evidence="4" id="KW-1185">Reference proteome</keyword>
<dbReference type="OrthoDB" id="3226781at2"/>
<name>A0A4P6MV07_9MICO</name>
<reference evidence="3 4" key="1">
    <citation type="submission" date="2019-02" db="EMBL/GenBank/DDBJ databases">
        <title>Genomic data mining of an Antarctic deep-sea actinobacterium, Janibacterlimosus P3-3-X1.</title>
        <authorList>
            <person name="Liao L."/>
            <person name="Chen B."/>
        </authorList>
    </citation>
    <scope>NUCLEOTIDE SEQUENCE [LARGE SCALE GENOMIC DNA]</scope>
    <source>
        <strain evidence="3 4">P3-3-X1</strain>
    </source>
</reference>
<organism evidence="3 4">
    <name type="scientific">Janibacter limosus</name>
    <dbReference type="NCBI Taxonomy" id="53458"/>
    <lineage>
        <taxon>Bacteria</taxon>
        <taxon>Bacillati</taxon>
        <taxon>Actinomycetota</taxon>
        <taxon>Actinomycetes</taxon>
        <taxon>Micrococcales</taxon>
        <taxon>Intrasporangiaceae</taxon>
        <taxon>Janibacter</taxon>
    </lineage>
</organism>
<dbReference type="PROSITE" id="PS51318">
    <property type="entry name" value="TAT"/>
    <property type="match status" value="1"/>
</dbReference>
<dbReference type="AlphaFoldDB" id="A0A4P6MV07"/>
<dbReference type="InterPro" id="IPR059026">
    <property type="entry name" value="LpqB_N"/>
</dbReference>
<dbReference type="Pfam" id="PF25976">
    <property type="entry name" value="LpqB_N"/>
    <property type="match status" value="1"/>
</dbReference>
<dbReference type="SUPFAM" id="SSF75011">
    <property type="entry name" value="3-carboxy-cis,cis-mucoante lactonizing enzyme"/>
    <property type="match status" value="1"/>
</dbReference>
<dbReference type="Proteomes" id="UP000290408">
    <property type="component" value="Chromosome"/>
</dbReference>
<sequence>MTRRPGMTRRGVLGLAAVGALAGCGLSADPTVRPGLKVDGEPPVPLNRIPNKPDVGATPEQIIIGFLHAGATSGERLDVTRSYLTDTLARGWIPDSKTVIYGGGEPPVRAVKGQKDTYRLRVHVQATIDTEGRYSVAPPNLWETFDFSVMTVGGEWRISELDSGFGRILQAQEVGFIFRDYPVHYPAIGWNTLVVDQRWFPQDQLATRLVRAQLGRVPDYLEDAVSTDVGARLVVDAVPVRDGVARVDLDSDSVSEDATTRKQLAAQMVATLMSLPAVTEVVITLSGNKMDLGVKDALTTPEQLGFVDRTQTSTPIVMARSGTKLVRVGDRLGSVSRQHMTSAASAFKPIPASSRRLALRLDGKEVAAVSRSGRDLVRYREDGDHIDVPTFAAGMSDPCYDYGGVLWVGGSGLGRESGNRLWAINATVDATDVKAAAPRHVPTPWLGSRLVQAAVVSPEGSRIAVISEEVPGAGSTLEVTGVVRRANGLPIKTSPKTFRLGASLVQMIDAVWVGPTTLAVIGRRDKQAVLQPYLVHVGGQVEPMTERPGAVDITTTGDDKDVVLTTEGDRVFQRSGGRWQELKALTGAVAAGV</sequence>
<evidence type="ECO:0000313" key="4">
    <source>
        <dbReference type="Proteomes" id="UP000290408"/>
    </source>
</evidence>
<evidence type="ECO:0000259" key="2">
    <source>
        <dbReference type="SMART" id="SM00909"/>
    </source>
</evidence>
<feature type="domain" description="GerMN" evidence="2">
    <location>
        <begin position="206"/>
        <end position="294"/>
    </location>
</feature>
<feature type="signal peptide" evidence="1">
    <location>
        <begin position="1"/>
        <end position="22"/>
    </location>
</feature>
<keyword evidence="1" id="KW-0732">Signal</keyword>
<evidence type="ECO:0000313" key="3">
    <source>
        <dbReference type="EMBL" id="QBF45370.1"/>
    </source>
</evidence>
<proteinExistence type="predicted"/>